<comment type="cofactor">
    <cofactor evidence="1">
        <name>Zn(2+)</name>
        <dbReference type="ChEBI" id="CHEBI:29105"/>
    </cofactor>
</comment>
<reference evidence="7" key="2">
    <citation type="submission" date="2024-04" db="EMBL/GenBank/DDBJ databases">
        <authorList>
            <person name="Chen Y."/>
            <person name="Shah S."/>
            <person name="Dougan E. K."/>
            <person name="Thang M."/>
            <person name="Chan C."/>
        </authorList>
    </citation>
    <scope>NUCLEOTIDE SEQUENCE [LARGE SCALE GENOMIC DNA]</scope>
</reference>
<dbReference type="GO" id="GO:0016788">
    <property type="term" value="F:hydrolase activity, acting on ester bonds"/>
    <property type="evidence" value="ECO:0007669"/>
    <property type="project" value="InterPro"/>
</dbReference>
<dbReference type="PANTHER" id="PTHR15162:SF7">
    <property type="entry name" value="SUCCINYLGLUTAMATE DESUCCINYLASE"/>
    <property type="match status" value="1"/>
</dbReference>
<dbReference type="InterPro" id="IPR055438">
    <property type="entry name" value="AstE_AspA_cat"/>
</dbReference>
<evidence type="ECO:0000256" key="2">
    <source>
        <dbReference type="ARBA" id="ARBA00022723"/>
    </source>
</evidence>
<accession>A0A9P1G333</accession>
<dbReference type="GO" id="GO:0008168">
    <property type="term" value="F:methyltransferase activity"/>
    <property type="evidence" value="ECO:0007669"/>
    <property type="project" value="UniProtKB-KW"/>
</dbReference>
<keyword evidence="4" id="KW-0862">Zinc</keyword>
<dbReference type="EMBL" id="CAMXCT010002591">
    <property type="protein sequence ID" value="CAI3999184.1"/>
    <property type="molecule type" value="Genomic_DNA"/>
</dbReference>
<dbReference type="Proteomes" id="UP001152797">
    <property type="component" value="Unassembled WGS sequence"/>
</dbReference>
<dbReference type="PANTHER" id="PTHR15162">
    <property type="entry name" value="ASPARTOACYLASE"/>
    <property type="match status" value="1"/>
</dbReference>
<evidence type="ECO:0000256" key="1">
    <source>
        <dbReference type="ARBA" id="ARBA00001947"/>
    </source>
</evidence>
<dbReference type="Gene3D" id="3.40.630.10">
    <property type="entry name" value="Zn peptidases"/>
    <property type="match status" value="1"/>
</dbReference>
<evidence type="ECO:0000313" key="9">
    <source>
        <dbReference type="Proteomes" id="UP001152797"/>
    </source>
</evidence>
<gene>
    <name evidence="6" type="ORF">C1SCF055_LOCUS25417</name>
</gene>
<dbReference type="InterPro" id="IPR050178">
    <property type="entry name" value="AspA/AstE_fam"/>
</dbReference>
<keyword evidence="9" id="KW-1185">Reference proteome</keyword>
<evidence type="ECO:0000256" key="4">
    <source>
        <dbReference type="ARBA" id="ARBA00022833"/>
    </source>
</evidence>
<sequence>MRLCRGLLATARPLPSDVWQFGAGRPRVAVLEGVHGNEITGVEVVKALVEDFTHKGLGIREGQLTVAIGNPLAVAQNTRYIEEDLNRCFDGKSLETSELEKKRAAALSPYLEGLDVLLDLHATNKPSTPFARLPGPIEGRRQRFQVAEDLFLSSLPTSCQTVLWDPHELIAGGSMTDEFALRHAPDGWDGWDGSYGSYICLESGQASDRSSVDAIYLAVLQCLRKLQMLGPLGFEGRPGPGDKKPRAWRHFEIMEKFSLDHRGFEWTNGHGEYNFQVVPAGHVYGRKGQVELRAPEGKESYMVFPKVRNLWAEGRPLGWLARKLEPEEL</sequence>
<dbReference type="SUPFAM" id="SSF53187">
    <property type="entry name" value="Zn-dependent exopeptidases"/>
    <property type="match status" value="1"/>
</dbReference>
<keyword evidence="3" id="KW-0378">Hydrolase</keyword>
<feature type="domain" description="Succinylglutamate desuccinylase/Aspartoacylase catalytic" evidence="5">
    <location>
        <begin position="26"/>
        <end position="134"/>
    </location>
</feature>
<dbReference type="OrthoDB" id="8300214at2759"/>
<dbReference type="GO" id="GO:0032259">
    <property type="term" value="P:methylation"/>
    <property type="evidence" value="ECO:0007669"/>
    <property type="project" value="UniProtKB-KW"/>
</dbReference>
<comment type="caution">
    <text evidence="6">The sequence shown here is derived from an EMBL/GenBank/DDBJ whole genome shotgun (WGS) entry which is preliminary data.</text>
</comment>
<evidence type="ECO:0000313" key="6">
    <source>
        <dbReference type="EMBL" id="CAI3999184.1"/>
    </source>
</evidence>
<protein>
    <submittedName>
        <fullName evidence="8">Arsenite methyltransferase</fullName>
    </submittedName>
</protein>
<evidence type="ECO:0000313" key="7">
    <source>
        <dbReference type="EMBL" id="CAL1152559.1"/>
    </source>
</evidence>
<evidence type="ECO:0000256" key="3">
    <source>
        <dbReference type="ARBA" id="ARBA00022801"/>
    </source>
</evidence>
<dbReference type="EMBL" id="CAMXCT030002591">
    <property type="protein sequence ID" value="CAL4786496.1"/>
    <property type="molecule type" value="Genomic_DNA"/>
</dbReference>
<evidence type="ECO:0000259" key="5">
    <source>
        <dbReference type="Pfam" id="PF24827"/>
    </source>
</evidence>
<evidence type="ECO:0000313" key="8">
    <source>
        <dbReference type="EMBL" id="CAL4786496.1"/>
    </source>
</evidence>
<organism evidence="6">
    <name type="scientific">Cladocopium goreaui</name>
    <dbReference type="NCBI Taxonomy" id="2562237"/>
    <lineage>
        <taxon>Eukaryota</taxon>
        <taxon>Sar</taxon>
        <taxon>Alveolata</taxon>
        <taxon>Dinophyceae</taxon>
        <taxon>Suessiales</taxon>
        <taxon>Symbiodiniaceae</taxon>
        <taxon>Cladocopium</taxon>
    </lineage>
</organism>
<keyword evidence="8" id="KW-0808">Transferase</keyword>
<dbReference type="Pfam" id="PF24827">
    <property type="entry name" value="AstE_AspA_cat"/>
    <property type="match status" value="1"/>
</dbReference>
<dbReference type="GO" id="GO:0005829">
    <property type="term" value="C:cytosol"/>
    <property type="evidence" value="ECO:0007669"/>
    <property type="project" value="TreeGrafter"/>
</dbReference>
<name>A0A9P1G333_9DINO</name>
<reference evidence="6" key="1">
    <citation type="submission" date="2022-10" db="EMBL/GenBank/DDBJ databases">
        <authorList>
            <person name="Chen Y."/>
            <person name="Dougan E. K."/>
            <person name="Chan C."/>
            <person name="Rhodes N."/>
            <person name="Thang M."/>
        </authorList>
    </citation>
    <scope>NUCLEOTIDE SEQUENCE</scope>
</reference>
<proteinExistence type="predicted"/>
<dbReference type="GO" id="GO:0046872">
    <property type="term" value="F:metal ion binding"/>
    <property type="evidence" value="ECO:0007669"/>
    <property type="project" value="UniProtKB-KW"/>
</dbReference>
<dbReference type="EMBL" id="CAMXCT020002591">
    <property type="protein sequence ID" value="CAL1152559.1"/>
    <property type="molecule type" value="Genomic_DNA"/>
</dbReference>
<keyword evidence="2" id="KW-0479">Metal-binding</keyword>
<keyword evidence="8" id="KW-0489">Methyltransferase</keyword>
<dbReference type="AlphaFoldDB" id="A0A9P1G333"/>